<dbReference type="Proteomes" id="UP001315686">
    <property type="component" value="Unassembled WGS sequence"/>
</dbReference>
<dbReference type="EMBL" id="JADQAZ010000001">
    <property type="protein sequence ID" value="MBT0956403.1"/>
    <property type="molecule type" value="Genomic_DNA"/>
</dbReference>
<keyword evidence="1" id="KW-1133">Transmembrane helix</keyword>
<evidence type="ECO:0000313" key="3">
    <source>
        <dbReference type="Proteomes" id="UP001315686"/>
    </source>
</evidence>
<sequence>MNAQMRATGFSNPNADIASKRSGQVRKYIKITAALLGLGLAATAGYALYKIHYSHPGRFSSEVTTEGLKRIVEGTTLTSQEHPAARITFPPEYRYLGAQRFILYGTVEAEQYFFASAHPDGSTKSLINVQFEAILPEIKGTYDYSAAPRAVTIGPLDFFVDADPVRRHWLVPNGLPGTDSERYYSFTDEHGFPLPKNYIWSRFAYVPKDAPRQEMLILQAEDLAPKGLTASALRQGGANAKEWEGLLNAHLEVLEQAITIEPLR</sequence>
<organism evidence="2 3">
    <name type="scientific">Harenicola maris</name>
    <dbReference type="NCBI Taxonomy" id="2841044"/>
    <lineage>
        <taxon>Bacteria</taxon>
        <taxon>Pseudomonadati</taxon>
        <taxon>Pseudomonadota</taxon>
        <taxon>Alphaproteobacteria</taxon>
        <taxon>Rhodobacterales</taxon>
        <taxon>Paracoccaceae</taxon>
        <taxon>Harenicola</taxon>
    </lineage>
</organism>
<evidence type="ECO:0000256" key="1">
    <source>
        <dbReference type="SAM" id="Phobius"/>
    </source>
</evidence>
<feature type="transmembrane region" description="Helical" evidence="1">
    <location>
        <begin position="28"/>
        <end position="49"/>
    </location>
</feature>
<proteinExistence type="predicted"/>
<dbReference type="RefSeq" id="WP_327792608.1">
    <property type="nucleotide sequence ID" value="NZ_JADQAZ010000001.1"/>
</dbReference>
<keyword evidence="3" id="KW-1185">Reference proteome</keyword>
<keyword evidence="1" id="KW-0472">Membrane</keyword>
<comment type="caution">
    <text evidence="2">The sequence shown here is derived from an EMBL/GenBank/DDBJ whole genome shotgun (WGS) entry which is preliminary data.</text>
</comment>
<reference evidence="2 3" key="1">
    <citation type="journal article" date="2021" name="Arch. Microbiol.">
        <title>Harenicola maris gen. nov., sp. nov. isolated from the Sea of Japan shallow sediments.</title>
        <authorList>
            <person name="Romanenko L.A."/>
            <person name="Kurilenko V.V."/>
            <person name="Chernysheva N.Y."/>
            <person name="Tekutyeva L.A."/>
            <person name="Velansky P.V."/>
            <person name="Svetashev V.I."/>
            <person name="Isaeva M.P."/>
        </authorList>
    </citation>
    <scope>NUCLEOTIDE SEQUENCE [LARGE SCALE GENOMIC DNA]</scope>
    <source>
        <strain evidence="2 3">KMM 3653</strain>
    </source>
</reference>
<accession>A0AAP2CRK8</accession>
<gene>
    <name evidence="2" type="ORF">IV417_03315</name>
</gene>
<dbReference type="AlphaFoldDB" id="A0AAP2CRK8"/>
<name>A0AAP2CRK8_9RHOB</name>
<protein>
    <submittedName>
        <fullName evidence="2">Uncharacterized protein</fullName>
    </submittedName>
</protein>
<evidence type="ECO:0000313" key="2">
    <source>
        <dbReference type="EMBL" id="MBT0956403.1"/>
    </source>
</evidence>
<keyword evidence="1" id="KW-0812">Transmembrane</keyword>